<evidence type="ECO:0000313" key="1">
    <source>
        <dbReference type="EMBL" id="KAF3063363.1"/>
    </source>
</evidence>
<protein>
    <submittedName>
        <fullName evidence="1">Uncharacterized protein</fullName>
    </submittedName>
</protein>
<organism evidence="1 2">
    <name type="scientific">Trichoderma lentiforme</name>
    <dbReference type="NCBI Taxonomy" id="1567552"/>
    <lineage>
        <taxon>Eukaryota</taxon>
        <taxon>Fungi</taxon>
        <taxon>Dikarya</taxon>
        <taxon>Ascomycota</taxon>
        <taxon>Pezizomycotina</taxon>
        <taxon>Sordariomycetes</taxon>
        <taxon>Hypocreomycetidae</taxon>
        <taxon>Hypocreales</taxon>
        <taxon>Hypocreaceae</taxon>
        <taxon>Trichoderma</taxon>
    </lineage>
</organism>
<dbReference type="Proteomes" id="UP000801864">
    <property type="component" value="Unassembled WGS sequence"/>
</dbReference>
<proteinExistence type="predicted"/>
<name>A0A9P4X8I4_9HYPO</name>
<dbReference type="AlphaFoldDB" id="A0A9P4X8I4"/>
<keyword evidence="2" id="KW-1185">Reference proteome</keyword>
<evidence type="ECO:0000313" key="2">
    <source>
        <dbReference type="Proteomes" id="UP000801864"/>
    </source>
</evidence>
<accession>A0A9P4X8I4</accession>
<reference evidence="1 2" key="1">
    <citation type="submission" date="2018-06" db="EMBL/GenBank/DDBJ databases">
        <title>Genome analysis of cellulolytic fungus Trichoderma lentiforme CFAM-422.</title>
        <authorList>
            <person name="Steindorff A.S."/>
            <person name="Formighieri E.F."/>
            <person name="Midorikawa G.E.O."/>
            <person name="Tamietti M.S."/>
            <person name="Ramos E.Z."/>
            <person name="Silva A.S."/>
            <person name="Bon E.P.S."/>
            <person name="Mendes T.D."/>
            <person name="Damaso M.C.T."/>
            <person name="Favaro L.C.L."/>
        </authorList>
    </citation>
    <scope>NUCLEOTIDE SEQUENCE [LARGE SCALE GENOMIC DNA]</scope>
    <source>
        <strain evidence="1 2">CFAM-422</strain>
    </source>
</reference>
<dbReference type="EMBL" id="QLNT01000019">
    <property type="protein sequence ID" value="KAF3063363.1"/>
    <property type="molecule type" value="Genomic_DNA"/>
</dbReference>
<gene>
    <name evidence="1" type="ORF">CFAM422_010024</name>
</gene>
<comment type="caution">
    <text evidence="1">The sequence shown here is derived from an EMBL/GenBank/DDBJ whole genome shotgun (WGS) entry which is preliminary data.</text>
</comment>
<sequence length="79" mass="8785">MTLDEPTGALWLQVNLQLYCSARLYSGLLLCYRAPLSWRLEPSSMFKSTSTSEAPWRDAMLRTGDDLPPYLMAGGPDTG</sequence>